<comment type="similarity">
    <text evidence="1">Belongs to the bacterial sugar transferase family.</text>
</comment>
<keyword evidence="2" id="KW-0472">Membrane</keyword>
<dbReference type="OrthoDB" id="9808602at2"/>
<gene>
    <name evidence="4" type="ORF">EPD65_04785</name>
</gene>
<dbReference type="Proteomes" id="UP000295453">
    <property type="component" value="Unassembled WGS sequence"/>
</dbReference>
<dbReference type="PANTHER" id="PTHR30576:SF20">
    <property type="entry name" value="QUINOVOSAMINEPHOSPHOTRANSFERAE-RELATED"/>
    <property type="match status" value="1"/>
</dbReference>
<evidence type="ECO:0000313" key="5">
    <source>
        <dbReference type="Proteomes" id="UP000295453"/>
    </source>
</evidence>
<dbReference type="GO" id="GO:0016780">
    <property type="term" value="F:phosphotransferase activity, for other substituted phosphate groups"/>
    <property type="evidence" value="ECO:0007669"/>
    <property type="project" value="TreeGrafter"/>
</dbReference>
<dbReference type="EMBL" id="SJZJ01000005">
    <property type="protein sequence ID" value="TCJ30203.1"/>
    <property type="molecule type" value="Genomic_DNA"/>
</dbReference>
<proteinExistence type="inferred from homology"/>
<evidence type="ECO:0000259" key="3">
    <source>
        <dbReference type="Pfam" id="PF02397"/>
    </source>
</evidence>
<dbReference type="PANTHER" id="PTHR30576">
    <property type="entry name" value="COLANIC BIOSYNTHESIS UDP-GLUCOSE LIPID CARRIER TRANSFERASE"/>
    <property type="match status" value="1"/>
</dbReference>
<feature type="transmembrane region" description="Helical" evidence="2">
    <location>
        <begin position="20"/>
        <end position="43"/>
    </location>
</feature>
<comment type="caution">
    <text evidence="4">The sequence shown here is derived from an EMBL/GenBank/DDBJ whole genome shotgun (WGS) entry which is preliminary data.</text>
</comment>
<organism evidence="4 5">
    <name type="scientific">Nocardioides jejuensis</name>
    <dbReference type="NCBI Taxonomy" id="2502782"/>
    <lineage>
        <taxon>Bacteria</taxon>
        <taxon>Bacillati</taxon>
        <taxon>Actinomycetota</taxon>
        <taxon>Actinomycetes</taxon>
        <taxon>Propionibacteriales</taxon>
        <taxon>Nocardioidaceae</taxon>
        <taxon>Nocardioides</taxon>
    </lineage>
</organism>
<protein>
    <submittedName>
        <fullName evidence="4">Sugar transferase</fullName>
    </submittedName>
</protein>
<dbReference type="RefSeq" id="WP_131582026.1">
    <property type="nucleotide sequence ID" value="NZ_SJZJ01000005.1"/>
</dbReference>
<evidence type="ECO:0000313" key="4">
    <source>
        <dbReference type="EMBL" id="TCJ30203.1"/>
    </source>
</evidence>
<name>A0A4R1CFV4_9ACTN</name>
<keyword evidence="5" id="KW-1185">Reference proteome</keyword>
<reference evidence="4 5" key="1">
    <citation type="submission" date="2019-03" db="EMBL/GenBank/DDBJ databases">
        <authorList>
            <person name="Kim M.K.M."/>
        </authorList>
    </citation>
    <scope>NUCLEOTIDE SEQUENCE [LARGE SCALE GENOMIC DNA]</scope>
    <source>
        <strain evidence="4 5">18JY15-6</strain>
    </source>
</reference>
<dbReference type="InterPro" id="IPR003362">
    <property type="entry name" value="Bact_transf"/>
</dbReference>
<feature type="domain" description="Bacterial sugar transferase" evidence="3">
    <location>
        <begin position="15"/>
        <end position="206"/>
    </location>
</feature>
<keyword evidence="2" id="KW-1133">Transmembrane helix</keyword>
<sequence length="213" mass="23374">MPDPRGLSTRQRATKRAFDLVVGGVLLVLTAPLMAVAVVAARLDTRASGIFRQQRVGQDGHLFEVMKIRTMRSSSTHTTTVTTANDARITRLGAVFRKLKIDELPNLVNVVRGEMSLVGPRPDVPGYADALEGGDRVVLTVKPGITGPASVAFRHEEDLLASSADPELFNREVIWPEKVRINRDYVENWSLMSDVRCLVDTVRSVLATEESPA</sequence>
<dbReference type="AlphaFoldDB" id="A0A4R1CFV4"/>
<evidence type="ECO:0000256" key="2">
    <source>
        <dbReference type="SAM" id="Phobius"/>
    </source>
</evidence>
<keyword evidence="4" id="KW-0808">Transferase</keyword>
<dbReference type="Pfam" id="PF02397">
    <property type="entry name" value="Bac_transf"/>
    <property type="match status" value="1"/>
</dbReference>
<keyword evidence="2" id="KW-0812">Transmembrane</keyword>
<evidence type="ECO:0000256" key="1">
    <source>
        <dbReference type="ARBA" id="ARBA00006464"/>
    </source>
</evidence>
<accession>A0A4R1CFV4</accession>